<gene>
    <name evidence="1" type="ORF">TNCV_4201751</name>
</gene>
<organism evidence="1 2">
    <name type="scientific">Trichonephila clavipes</name>
    <name type="common">Golden silk orbweaver</name>
    <name type="synonym">Nephila clavipes</name>
    <dbReference type="NCBI Taxonomy" id="2585209"/>
    <lineage>
        <taxon>Eukaryota</taxon>
        <taxon>Metazoa</taxon>
        <taxon>Ecdysozoa</taxon>
        <taxon>Arthropoda</taxon>
        <taxon>Chelicerata</taxon>
        <taxon>Arachnida</taxon>
        <taxon>Araneae</taxon>
        <taxon>Araneomorphae</taxon>
        <taxon>Entelegynae</taxon>
        <taxon>Araneoidea</taxon>
        <taxon>Nephilidae</taxon>
        <taxon>Trichonephila</taxon>
    </lineage>
</organism>
<accession>A0A8X6WBC9</accession>
<reference evidence="1" key="1">
    <citation type="submission" date="2020-08" db="EMBL/GenBank/DDBJ databases">
        <title>Multicomponent nature underlies the extraordinary mechanical properties of spider dragline silk.</title>
        <authorList>
            <person name="Kono N."/>
            <person name="Nakamura H."/>
            <person name="Mori M."/>
            <person name="Yoshida Y."/>
            <person name="Ohtoshi R."/>
            <person name="Malay A.D."/>
            <person name="Moran D.A.P."/>
            <person name="Tomita M."/>
            <person name="Numata K."/>
            <person name="Arakawa K."/>
        </authorList>
    </citation>
    <scope>NUCLEOTIDE SEQUENCE</scope>
</reference>
<sequence length="154" mass="17259">MPVVSDPCSCQPDYLVCGRGEVPPHDCAIHVLLESRYKTLKATLSNHEVPNSFAQPSSGCYGKIYFRLVALLGHVFTKRFDTLVIQGKDVLPVLMTQKLVTPDVVILNAVHEFCHQCGRDLRATNYLPSCTFSRSEVQDFVEKAVAPVPWMDFF</sequence>
<dbReference type="Proteomes" id="UP000887159">
    <property type="component" value="Unassembled WGS sequence"/>
</dbReference>
<evidence type="ECO:0000313" key="1">
    <source>
        <dbReference type="EMBL" id="GFY31867.1"/>
    </source>
</evidence>
<evidence type="ECO:0000313" key="2">
    <source>
        <dbReference type="Proteomes" id="UP000887159"/>
    </source>
</evidence>
<name>A0A8X6WBC9_TRICX</name>
<comment type="caution">
    <text evidence="1">The sequence shown here is derived from an EMBL/GenBank/DDBJ whole genome shotgun (WGS) entry which is preliminary data.</text>
</comment>
<proteinExistence type="predicted"/>
<dbReference type="EMBL" id="BMAU01021400">
    <property type="protein sequence ID" value="GFY31867.1"/>
    <property type="molecule type" value="Genomic_DNA"/>
</dbReference>
<dbReference type="AlphaFoldDB" id="A0A8X6WBC9"/>
<protein>
    <submittedName>
        <fullName evidence="1">Uncharacterized protein</fullName>
    </submittedName>
</protein>
<keyword evidence="2" id="KW-1185">Reference proteome</keyword>